<accession>A0ABM1K9S2</accession>
<protein>
    <submittedName>
        <fullName evidence="5">Protein crumbs homolog 3 isoform X2</fullName>
    </submittedName>
</protein>
<feature type="compositionally biased region" description="Polar residues" evidence="1">
    <location>
        <begin position="80"/>
        <end position="89"/>
    </location>
</feature>
<keyword evidence="2" id="KW-0472">Membrane</keyword>
<dbReference type="RefSeq" id="XP_015270459.1">
    <property type="nucleotide sequence ID" value="XM_015414973.1"/>
</dbReference>
<gene>
    <name evidence="5" type="primary">CRB3</name>
</gene>
<evidence type="ECO:0000313" key="5">
    <source>
        <dbReference type="RefSeq" id="XP_015270459.1"/>
    </source>
</evidence>
<dbReference type="Proteomes" id="UP000694871">
    <property type="component" value="Unplaced"/>
</dbReference>
<feature type="signal peptide" evidence="3">
    <location>
        <begin position="1"/>
        <end position="24"/>
    </location>
</feature>
<organism evidence="4 5">
    <name type="scientific">Gekko japonicus</name>
    <name type="common">Schlegel's Japanese gecko</name>
    <dbReference type="NCBI Taxonomy" id="146911"/>
    <lineage>
        <taxon>Eukaryota</taxon>
        <taxon>Metazoa</taxon>
        <taxon>Chordata</taxon>
        <taxon>Craniata</taxon>
        <taxon>Vertebrata</taxon>
        <taxon>Euteleostomi</taxon>
        <taxon>Lepidosauria</taxon>
        <taxon>Squamata</taxon>
        <taxon>Bifurcata</taxon>
        <taxon>Gekkota</taxon>
        <taxon>Gekkonidae</taxon>
        <taxon>Gekkoninae</taxon>
        <taxon>Gekko</taxon>
    </lineage>
</organism>
<feature type="region of interest" description="Disordered" evidence="1">
    <location>
        <begin position="78"/>
        <end position="97"/>
    </location>
</feature>
<sequence>MAGSSPLTFLVTLSLQSLIASTLGQDNSTAEPTSSTTARYHLSSSELAAAIAVPTVFCVILLIGLLVFMGLKIREKRQTEGTYRPSNEEQVGARVATNANLKLPPEERLI</sequence>
<dbReference type="GeneID" id="107113628"/>
<reference evidence="5" key="1">
    <citation type="submission" date="2025-08" db="UniProtKB">
        <authorList>
            <consortium name="RefSeq"/>
        </authorList>
    </citation>
    <scope>IDENTIFICATION</scope>
</reference>
<feature type="transmembrane region" description="Helical" evidence="2">
    <location>
        <begin position="48"/>
        <end position="68"/>
    </location>
</feature>
<feature type="chain" id="PRO_5046453910" evidence="3">
    <location>
        <begin position="25"/>
        <end position="110"/>
    </location>
</feature>
<name>A0ABM1K9S2_GEKJA</name>
<keyword evidence="3" id="KW-0732">Signal</keyword>
<evidence type="ECO:0000256" key="2">
    <source>
        <dbReference type="SAM" id="Phobius"/>
    </source>
</evidence>
<keyword evidence="2" id="KW-0812">Transmembrane</keyword>
<keyword evidence="4" id="KW-1185">Reference proteome</keyword>
<evidence type="ECO:0000256" key="1">
    <source>
        <dbReference type="SAM" id="MobiDB-lite"/>
    </source>
</evidence>
<evidence type="ECO:0000256" key="3">
    <source>
        <dbReference type="SAM" id="SignalP"/>
    </source>
</evidence>
<evidence type="ECO:0000313" key="4">
    <source>
        <dbReference type="Proteomes" id="UP000694871"/>
    </source>
</evidence>
<proteinExistence type="predicted"/>
<keyword evidence="2" id="KW-1133">Transmembrane helix</keyword>